<dbReference type="GO" id="GO:0016491">
    <property type="term" value="F:oxidoreductase activity"/>
    <property type="evidence" value="ECO:0007669"/>
    <property type="project" value="UniProtKB-KW"/>
</dbReference>
<organism evidence="3 4">
    <name type="scientific">Operophtera brumata</name>
    <name type="common">Winter moth</name>
    <name type="synonym">Phalaena brumata</name>
    <dbReference type="NCBI Taxonomy" id="104452"/>
    <lineage>
        <taxon>Eukaryota</taxon>
        <taxon>Metazoa</taxon>
        <taxon>Ecdysozoa</taxon>
        <taxon>Arthropoda</taxon>
        <taxon>Hexapoda</taxon>
        <taxon>Insecta</taxon>
        <taxon>Pterygota</taxon>
        <taxon>Neoptera</taxon>
        <taxon>Endopterygota</taxon>
        <taxon>Lepidoptera</taxon>
        <taxon>Glossata</taxon>
        <taxon>Ditrysia</taxon>
        <taxon>Geometroidea</taxon>
        <taxon>Geometridae</taxon>
        <taxon>Larentiinae</taxon>
        <taxon>Operophtera</taxon>
    </lineage>
</organism>
<name>A0A0L7K317_OPEBR</name>
<dbReference type="EMBL" id="JTDY01013911">
    <property type="protein sequence ID" value="KOB52069.1"/>
    <property type="molecule type" value="Genomic_DNA"/>
</dbReference>
<dbReference type="AlphaFoldDB" id="A0A0L7K317"/>
<dbReference type="STRING" id="104452.A0A0L7K317"/>
<protein>
    <submittedName>
        <fullName evidence="3">Short-chain dehydrogenase</fullName>
    </submittedName>
</protein>
<feature type="non-terminal residue" evidence="3">
    <location>
        <position position="385"/>
    </location>
</feature>
<dbReference type="SUPFAM" id="SSF51735">
    <property type="entry name" value="NAD(P)-binding Rossmann-fold domains"/>
    <property type="match status" value="1"/>
</dbReference>
<accession>A0A0L7K317</accession>
<dbReference type="InterPro" id="IPR036291">
    <property type="entry name" value="NAD(P)-bd_dom_sf"/>
</dbReference>
<dbReference type="PRINTS" id="PR00081">
    <property type="entry name" value="GDHRDH"/>
</dbReference>
<evidence type="ECO:0000313" key="4">
    <source>
        <dbReference type="Proteomes" id="UP000037510"/>
    </source>
</evidence>
<feature type="non-terminal residue" evidence="3">
    <location>
        <position position="1"/>
    </location>
</feature>
<sequence length="385" mass="42898">MWIPNLPVTIASAVCATAGAVCIFKDMYSGAPFDKHLTAEDKVVVVTGATSGIGKEVAWDFARRGAKVFMACRDMEKCETVRRDIVLETSNKYVYCRPCDLASTQSVREYKSEEPRCNILVNNAGVMEPPQGVTRDGFEVQLGVNHLSHFLLTNLMLDTLKDLNMSEHYDAAAAYAQSKLANVLFARELARRTLGRGSIHTQDLNMSEHYDAAGAYAQSKLANVLFARELARRTLGRGTIHTQDLNMSEHYDAAAAYAQSKLANVLFARELARRTLGRGNIHTQDLNMSDHYDAAAAYAQSKVANVLFARELARRMLGRGTIHTQDLNMSEHYDAAAAYAQSKLANVLLARELARRTLGMSPHIYRPRHHPHAGPQHERALRRRR</sequence>
<reference evidence="3 4" key="1">
    <citation type="journal article" date="2015" name="Genome Biol. Evol.">
        <title>The genome of winter moth (Operophtera brumata) provides a genomic perspective on sexual dimorphism and phenology.</title>
        <authorList>
            <person name="Derks M.F."/>
            <person name="Smit S."/>
            <person name="Salis L."/>
            <person name="Schijlen E."/>
            <person name="Bossers A."/>
            <person name="Mateman C."/>
            <person name="Pijl A.S."/>
            <person name="de Ridder D."/>
            <person name="Groenen M.A."/>
            <person name="Visser M.E."/>
            <person name="Megens H.J."/>
        </authorList>
    </citation>
    <scope>NUCLEOTIDE SEQUENCE [LARGE SCALE GENOMIC DNA]</scope>
    <source>
        <strain evidence="3">WM2013NL</strain>
        <tissue evidence="3">Head and thorax</tissue>
    </source>
</reference>
<evidence type="ECO:0000256" key="1">
    <source>
        <dbReference type="ARBA" id="ARBA00023002"/>
    </source>
</evidence>
<dbReference type="InterPro" id="IPR002347">
    <property type="entry name" value="SDR_fam"/>
</dbReference>
<proteinExistence type="predicted"/>
<dbReference type="PANTHER" id="PTHR43157">
    <property type="entry name" value="PHOSPHATIDYLINOSITOL-GLYCAN BIOSYNTHESIS CLASS F PROTEIN-RELATED"/>
    <property type="match status" value="1"/>
</dbReference>
<dbReference type="Gene3D" id="3.40.50.720">
    <property type="entry name" value="NAD(P)-binding Rossmann-like Domain"/>
    <property type="match status" value="4"/>
</dbReference>
<dbReference type="Proteomes" id="UP000037510">
    <property type="component" value="Unassembled WGS sequence"/>
</dbReference>
<dbReference type="Pfam" id="PF00106">
    <property type="entry name" value="adh_short"/>
    <property type="match status" value="1"/>
</dbReference>
<evidence type="ECO:0000313" key="3">
    <source>
        <dbReference type="EMBL" id="KOB52069.1"/>
    </source>
</evidence>
<evidence type="ECO:0000256" key="2">
    <source>
        <dbReference type="SAM" id="MobiDB-lite"/>
    </source>
</evidence>
<dbReference type="PANTHER" id="PTHR43157:SF31">
    <property type="entry name" value="PHOSPHATIDYLINOSITOL-GLYCAN BIOSYNTHESIS CLASS F PROTEIN"/>
    <property type="match status" value="1"/>
</dbReference>
<comment type="caution">
    <text evidence="3">The sequence shown here is derived from an EMBL/GenBank/DDBJ whole genome shotgun (WGS) entry which is preliminary data.</text>
</comment>
<keyword evidence="1" id="KW-0560">Oxidoreductase</keyword>
<gene>
    <name evidence="3" type="ORF">OBRU01_26567</name>
</gene>
<feature type="region of interest" description="Disordered" evidence="2">
    <location>
        <begin position="363"/>
        <end position="385"/>
    </location>
</feature>
<keyword evidence="4" id="KW-1185">Reference proteome</keyword>